<dbReference type="InterPro" id="IPR025705">
    <property type="entry name" value="Beta_hexosaminidase_sua/sub"/>
</dbReference>
<evidence type="ECO:0000313" key="7">
    <source>
        <dbReference type="EMBL" id="CAH1790961.1"/>
    </source>
</evidence>
<dbReference type="GO" id="GO:0004842">
    <property type="term" value="F:ubiquitin-protein transferase activity"/>
    <property type="evidence" value="ECO:0007669"/>
    <property type="project" value="TreeGrafter"/>
</dbReference>
<dbReference type="Gene3D" id="3.30.379.10">
    <property type="entry name" value="Chitobiase/beta-hexosaminidase domain 2-like"/>
    <property type="match status" value="1"/>
</dbReference>
<dbReference type="PANTHER" id="PTHR24171">
    <property type="entry name" value="ANKYRIN REPEAT DOMAIN-CONTAINING PROTEIN 39-RELATED"/>
    <property type="match status" value="1"/>
</dbReference>
<dbReference type="PROSITE" id="PS50297">
    <property type="entry name" value="ANK_REP_REGION"/>
    <property type="match status" value="2"/>
</dbReference>
<dbReference type="PRINTS" id="PR01415">
    <property type="entry name" value="ANKYRIN"/>
</dbReference>
<dbReference type="Pfam" id="PF02838">
    <property type="entry name" value="Glyco_hydro_20b"/>
    <property type="match status" value="1"/>
</dbReference>
<feature type="domain" description="Beta-hexosaminidase bacterial type N-terminal" evidence="6">
    <location>
        <begin position="352"/>
        <end position="449"/>
    </location>
</feature>
<dbReference type="InterPro" id="IPR036770">
    <property type="entry name" value="Ankyrin_rpt-contain_sf"/>
</dbReference>
<comment type="caution">
    <text evidence="7">The sequence shown here is derived from an EMBL/GenBank/DDBJ whole genome shotgun (WGS) entry which is preliminary data.</text>
</comment>
<dbReference type="Pfam" id="PF12796">
    <property type="entry name" value="Ank_2"/>
    <property type="match status" value="1"/>
</dbReference>
<dbReference type="SUPFAM" id="SSF48403">
    <property type="entry name" value="Ankyrin repeat"/>
    <property type="match status" value="1"/>
</dbReference>
<protein>
    <recommendedName>
        <fullName evidence="6">Beta-hexosaminidase bacterial type N-terminal domain-containing protein</fullName>
    </recommendedName>
</protein>
<evidence type="ECO:0000256" key="5">
    <source>
        <dbReference type="SAM" id="MobiDB-lite"/>
    </source>
</evidence>
<dbReference type="SUPFAM" id="SSF51445">
    <property type="entry name" value="(Trans)glycosidases"/>
    <property type="match status" value="1"/>
</dbReference>
<proteinExistence type="predicted"/>
<dbReference type="PRINTS" id="PR00738">
    <property type="entry name" value="GLHYDRLASE20"/>
</dbReference>
<dbReference type="EMBL" id="CAIIXF020000008">
    <property type="protein sequence ID" value="CAH1790961.1"/>
    <property type="molecule type" value="Genomic_DNA"/>
</dbReference>
<dbReference type="InterPro" id="IPR017853">
    <property type="entry name" value="GH"/>
</dbReference>
<dbReference type="Proteomes" id="UP000749559">
    <property type="component" value="Unassembled WGS sequence"/>
</dbReference>
<name>A0A8J1XY21_OWEFU</name>
<dbReference type="GO" id="GO:0005975">
    <property type="term" value="P:carbohydrate metabolic process"/>
    <property type="evidence" value="ECO:0007669"/>
    <property type="project" value="InterPro"/>
</dbReference>
<dbReference type="GO" id="GO:0085020">
    <property type="term" value="P:protein K6-linked ubiquitination"/>
    <property type="evidence" value="ECO:0007669"/>
    <property type="project" value="TreeGrafter"/>
</dbReference>
<dbReference type="OrthoDB" id="5806726at2759"/>
<dbReference type="InterPro" id="IPR002110">
    <property type="entry name" value="Ankyrin_rpt"/>
</dbReference>
<evidence type="ECO:0000256" key="1">
    <source>
        <dbReference type="ARBA" id="ARBA00022737"/>
    </source>
</evidence>
<gene>
    <name evidence="7" type="ORF">OFUS_LOCUS16111</name>
</gene>
<evidence type="ECO:0000256" key="3">
    <source>
        <dbReference type="ARBA" id="ARBA00023043"/>
    </source>
</evidence>
<dbReference type="GO" id="GO:0031436">
    <property type="term" value="C:BRCA1-BARD1 complex"/>
    <property type="evidence" value="ECO:0007669"/>
    <property type="project" value="TreeGrafter"/>
</dbReference>
<dbReference type="GO" id="GO:0070531">
    <property type="term" value="C:BRCA1-A complex"/>
    <property type="evidence" value="ECO:0007669"/>
    <property type="project" value="TreeGrafter"/>
</dbReference>
<dbReference type="InterPro" id="IPR015882">
    <property type="entry name" value="HEX_bac_N"/>
</dbReference>
<evidence type="ECO:0000259" key="6">
    <source>
        <dbReference type="Pfam" id="PF02838"/>
    </source>
</evidence>
<evidence type="ECO:0000256" key="2">
    <source>
        <dbReference type="ARBA" id="ARBA00022801"/>
    </source>
</evidence>
<feature type="compositionally biased region" description="Polar residues" evidence="5">
    <location>
        <begin position="230"/>
        <end position="247"/>
    </location>
</feature>
<accession>A0A8J1XY21</accession>
<keyword evidence="1" id="KW-0677">Repeat</keyword>
<organism evidence="7 8">
    <name type="scientific">Owenia fusiformis</name>
    <name type="common">Polychaete worm</name>
    <dbReference type="NCBI Taxonomy" id="6347"/>
    <lineage>
        <taxon>Eukaryota</taxon>
        <taxon>Metazoa</taxon>
        <taxon>Spiralia</taxon>
        <taxon>Lophotrochozoa</taxon>
        <taxon>Annelida</taxon>
        <taxon>Polychaeta</taxon>
        <taxon>Sedentaria</taxon>
        <taxon>Canalipalpata</taxon>
        <taxon>Sabellida</taxon>
        <taxon>Oweniida</taxon>
        <taxon>Oweniidae</taxon>
        <taxon>Owenia</taxon>
    </lineage>
</organism>
<dbReference type="AlphaFoldDB" id="A0A8J1XY21"/>
<dbReference type="PANTHER" id="PTHR24171:SF11">
    <property type="entry name" value="26S PROTEASOME NON-ATPASE REGULATORY SUBUNIT 10"/>
    <property type="match status" value="1"/>
</dbReference>
<keyword evidence="3" id="KW-0040">ANK repeat</keyword>
<sequence>MMHEAVESLQTAIKSNRTDIVRSILSAYERGEIEEAEGVTLHHVLNFVDEEEGTLLHLATKLDQPDTIRTLLSSGSDPGIHDEAGKTPFDCATSAKVQGVFNEELLQSIATSNVGRVCQLVAAGVDVNLCDTPKSRNTPLHWAASYGNKEVVQCLCARNADPNAVNSYGATPLHDAIMRGDVDIVEEILLSGADIHKKATSGKFSNKSPSDLAFGNSELVKVLEKVQPTKAASSQQVNGANGDSETSGADFDLRTPIRRQSSRASIESGKDLNNGHLGSSFIAQSSSEKLDVLMSNSCISTPPSPLVTDSRLHLVWPRPKKIIQIEAPCFKCLKVLNVSVLSSENKEHYHQICDLWEVHKNYLVTKGLTLNVEFTSGLQSMNQELSITCQVNQRLFKSSESYTVSVRQNMVRLLASDMTGMLYAINTFIQLISLCDDGASVPALQIKDWPCLKERSVSLDMSRGRIPKLDVLYSWVDSLSYLKVNHIHLYTRFKKPVSGPNTWQFCYSKKELLELSRYCAVRCVCLTPVLDIDSKVDFLDLGSLYGTFQEFLMCFANSGYLNIGPRLSSFLLDTLEEGTLCLEDGLRLLPISSTDTVRLCAHVFHDNLDLLELLPSNVVLMEYGFQAYYDFQKFAKVYSESNVSFCTCPGTAAWNSIGGCPEAAVANISNSIQSAISHEALGILICDWSGIGHMTHQPISWPGFLVAAGLSWNSDINIDFMHANLVELVNNHVFFDRGCVSGQVVIELGRAETYLLRCSRNQPDNDSSNLPAEQGSILHQLLTQPDMVTLEHLTPETFQKTMRHIRKCQSELNKADLQHVHDKHIVSELQLTADLMLLACRIGRSLVHIGKRPSGDAGCAVINLGVANLPATTKTDLANRLLGLIEQYKTLWTEHYLDIGLKESLVLLSAILKQCIPNQADMPAAHTKH</sequence>
<feature type="region of interest" description="Disordered" evidence="5">
    <location>
        <begin position="230"/>
        <end position="254"/>
    </location>
</feature>
<dbReference type="SMART" id="SM00248">
    <property type="entry name" value="ANK"/>
    <property type="match status" value="4"/>
</dbReference>
<evidence type="ECO:0000313" key="8">
    <source>
        <dbReference type="Proteomes" id="UP000749559"/>
    </source>
</evidence>
<keyword evidence="4" id="KW-0326">Glycosidase</keyword>
<reference evidence="7" key="1">
    <citation type="submission" date="2022-03" db="EMBL/GenBank/DDBJ databases">
        <authorList>
            <person name="Martin C."/>
        </authorList>
    </citation>
    <scope>NUCLEOTIDE SEQUENCE</scope>
</reference>
<dbReference type="Gene3D" id="1.25.40.20">
    <property type="entry name" value="Ankyrin repeat-containing domain"/>
    <property type="match status" value="2"/>
</dbReference>
<keyword evidence="2" id="KW-0378">Hydrolase</keyword>
<dbReference type="Gene3D" id="3.20.20.80">
    <property type="entry name" value="Glycosidases"/>
    <property type="match status" value="2"/>
</dbReference>
<dbReference type="PROSITE" id="PS50088">
    <property type="entry name" value="ANK_REPEAT"/>
    <property type="match status" value="3"/>
</dbReference>
<dbReference type="GO" id="GO:0004563">
    <property type="term" value="F:beta-N-acetylhexosaminidase activity"/>
    <property type="evidence" value="ECO:0007669"/>
    <property type="project" value="InterPro"/>
</dbReference>
<dbReference type="SUPFAM" id="SSF55545">
    <property type="entry name" value="beta-N-acetylhexosaminidase-like domain"/>
    <property type="match status" value="1"/>
</dbReference>
<keyword evidence="8" id="KW-1185">Reference proteome</keyword>
<dbReference type="InterPro" id="IPR029018">
    <property type="entry name" value="Hex-like_dom2"/>
</dbReference>
<evidence type="ECO:0000256" key="4">
    <source>
        <dbReference type="ARBA" id="ARBA00023295"/>
    </source>
</evidence>